<dbReference type="Pfam" id="PF00133">
    <property type="entry name" value="tRNA-synt_1"/>
    <property type="match status" value="1"/>
</dbReference>
<comment type="catalytic activity">
    <reaction evidence="7">
        <text>tRNA(Ile) + L-isoleucine + ATP = L-isoleucyl-tRNA(Ile) + AMP + diphosphate</text>
        <dbReference type="Rhea" id="RHEA:11060"/>
        <dbReference type="Rhea" id="RHEA-COMP:9666"/>
        <dbReference type="Rhea" id="RHEA-COMP:9695"/>
        <dbReference type="ChEBI" id="CHEBI:30616"/>
        <dbReference type="ChEBI" id="CHEBI:33019"/>
        <dbReference type="ChEBI" id="CHEBI:58045"/>
        <dbReference type="ChEBI" id="CHEBI:78442"/>
        <dbReference type="ChEBI" id="CHEBI:78528"/>
        <dbReference type="ChEBI" id="CHEBI:456215"/>
        <dbReference type="EC" id="6.1.1.5"/>
    </reaction>
</comment>
<sequence length="120" mass="13568">MSEYKDTLNLPETGFPMRGNLANREPEMLKRWYKEDLYGEIRKAKKGKKSFVLHDGPPYANGDIHIGHALNKILKDIIIKSKTLSGFDAPYIPGWDCHGLPIELMVEKKVGKARPKSDCG</sequence>
<dbReference type="PANTHER" id="PTHR42765">
    <property type="entry name" value="SOLEUCYL-TRNA SYNTHETASE"/>
    <property type="match status" value="1"/>
</dbReference>
<evidence type="ECO:0000256" key="4">
    <source>
        <dbReference type="ARBA" id="ARBA00022840"/>
    </source>
</evidence>
<reference evidence="9 10" key="2">
    <citation type="submission" date="2014-09" db="EMBL/GenBank/DDBJ databases">
        <authorList>
            <consortium name="NBRP consortium"/>
            <person name="Sawabe T."/>
            <person name="Meirelles P."/>
            <person name="Nakanishi M."/>
            <person name="Sayaka M."/>
            <person name="Hattori M."/>
            <person name="Ohkuma M."/>
        </authorList>
    </citation>
    <scope>NUCLEOTIDE SEQUENCE [LARGE SCALE GENOMIC DNA]</scope>
    <source>
        <strain evidence="9 10">JCM 19240</strain>
    </source>
</reference>
<keyword evidence="10" id="KW-1185">Reference proteome</keyword>
<keyword evidence="6 9" id="KW-0030">Aminoacyl-tRNA synthetase</keyword>
<evidence type="ECO:0000259" key="8">
    <source>
        <dbReference type="Pfam" id="PF00133"/>
    </source>
</evidence>
<name>A0A090SYD8_9VIBR</name>
<keyword evidence="4" id="KW-0067">ATP-binding</keyword>
<keyword evidence="3" id="KW-0547">Nucleotide-binding</keyword>
<dbReference type="GO" id="GO:0006428">
    <property type="term" value="P:isoleucyl-tRNA aminoacylation"/>
    <property type="evidence" value="ECO:0007669"/>
    <property type="project" value="TreeGrafter"/>
</dbReference>
<dbReference type="InterPro" id="IPR014729">
    <property type="entry name" value="Rossmann-like_a/b/a_fold"/>
</dbReference>
<keyword evidence="5" id="KW-0648">Protein biosynthesis</keyword>
<dbReference type="GO" id="GO:0004822">
    <property type="term" value="F:isoleucine-tRNA ligase activity"/>
    <property type="evidence" value="ECO:0007669"/>
    <property type="project" value="UniProtKB-EC"/>
</dbReference>
<dbReference type="PROSITE" id="PS00178">
    <property type="entry name" value="AA_TRNA_LIGASE_I"/>
    <property type="match status" value="1"/>
</dbReference>
<evidence type="ECO:0000313" key="9">
    <source>
        <dbReference type="EMBL" id="GAL32800.1"/>
    </source>
</evidence>
<evidence type="ECO:0000313" key="10">
    <source>
        <dbReference type="Proteomes" id="UP000029224"/>
    </source>
</evidence>
<dbReference type="GO" id="GO:0005829">
    <property type="term" value="C:cytosol"/>
    <property type="evidence" value="ECO:0007669"/>
    <property type="project" value="TreeGrafter"/>
</dbReference>
<dbReference type="EMBL" id="BBMT01000002">
    <property type="protein sequence ID" value="GAL32800.1"/>
    <property type="molecule type" value="Genomic_DNA"/>
</dbReference>
<dbReference type="InterPro" id="IPR001412">
    <property type="entry name" value="aa-tRNA-synth_I_CS"/>
</dbReference>
<evidence type="ECO:0000256" key="2">
    <source>
        <dbReference type="ARBA" id="ARBA00022598"/>
    </source>
</evidence>
<dbReference type="EC" id="6.1.1.5" evidence="9"/>
<gene>
    <name evidence="9" type="ORF">JCM19240_6232</name>
</gene>
<feature type="domain" description="Aminoacyl-tRNA synthetase class Ia" evidence="8">
    <location>
        <begin position="28"/>
        <end position="116"/>
    </location>
</feature>
<reference evidence="9 10" key="1">
    <citation type="submission" date="2014-09" db="EMBL/GenBank/DDBJ databases">
        <title>Vibrio maritimus JCM 19240. (C210) whole genome shotgun sequence.</title>
        <authorList>
            <person name="Sawabe T."/>
            <person name="Meirelles P."/>
            <person name="Nakanishi M."/>
            <person name="Sayaka M."/>
            <person name="Hattori M."/>
            <person name="Ohkuma M."/>
        </authorList>
    </citation>
    <scope>NUCLEOTIDE SEQUENCE [LARGE SCALE GENOMIC DNA]</scope>
    <source>
        <strain evidence="9 10">JCM 19240</strain>
    </source>
</reference>
<evidence type="ECO:0000256" key="5">
    <source>
        <dbReference type="ARBA" id="ARBA00022917"/>
    </source>
</evidence>
<dbReference type="PANTHER" id="PTHR42765:SF1">
    <property type="entry name" value="ISOLEUCINE--TRNA LIGASE, MITOCHONDRIAL"/>
    <property type="match status" value="1"/>
</dbReference>
<evidence type="ECO:0000256" key="6">
    <source>
        <dbReference type="ARBA" id="ARBA00023146"/>
    </source>
</evidence>
<accession>A0A090SYD8</accession>
<evidence type="ECO:0000256" key="7">
    <source>
        <dbReference type="ARBA" id="ARBA00048359"/>
    </source>
</evidence>
<dbReference type="AlphaFoldDB" id="A0A090SYD8"/>
<dbReference type="Gene3D" id="3.40.50.620">
    <property type="entry name" value="HUPs"/>
    <property type="match status" value="1"/>
</dbReference>
<dbReference type="GO" id="GO:0005524">
    <property type="term" value="F:ATP binding"/>
    <property type="evidence" value="ECO:0007669"/>
    <property type="project" value="UniProtKB-KW"/>
</dbReference>
<evidence type="ECO:0000256" key="3">
    <source>
        <dbReference type="ARBA" id="ARBA00022741"/>
    </source>
</evidence>
<proteinExistence type="inferred from homology"/>
<protein>
    <submittedName>
        <fullName evidence="9">Isoleucyl-tRNA synthetase</fullName>
        <ecNumber evidence="9">6.1.1.5</ecNumber>
    </submittedName>
</protein>
<organism evidence="9 10">
    <name type="scientific">Vibrio maritimus</name>
    <dbReference type="NCBI Taxonomy" id="990268"/>
    <lineage>
        <taxon>Bacteria</taxon>
        <taxon>Pseudomonadati</taxon>
        <taxon>Pseudomonadota</taxon>
        <taxon>Gammaproteobacteria</taxon>
        <taxon>Vibrionales</taxon>
        <taxon>Vibrionaceae</taxon>
        <taxon>Vibrio</taxon>
    </lineage>
</organism>
<dbReference type="InterPro" id="IPR002300">
    <property type="entry name" value="aa-tRNA-synth_Ia"/>
</dbReference>
<comment type="caution">
    <text evidence="9">The sequence shown here is derived from an EMBL/GenBank/DDBJ whole genome shotgun (WGS) entry which is preliminary data.</text>
</comment>
<evidence type="ECO:0000256" key="1">
    <source>
        <dbReference type="ARBA" id="ARBA00006887"/>
    </source>
</evidence>
<keyword evidence="2 9" id="KW-0436">Ligase</keyword>
<dbReference type="SUPFAM" id="SSF52374">
    <property type="entry name" value="Nucleotidylyl transferase"/>
    <property type="match status" value="1"/>
</dbReference>
<comment type="similarity">
    <text evidence="1">Belongs to the class-I aminoacyl-tRNA synthetase family. IleS type 1 subfamily.</text>
</comment>
<dbReference type="Proteomes" id="UP000029224">
    <property type="component" value="Unassembled WGS sequence"/>
</dbReference>
<dbReference type="InterPro" id="IPR050081">
    <property type="entry name" value="Ile-tRNA_ligase"/>
</dbReference>